<keyword evidence="6 11" id="KW-0547">Nucleotide-binding</keyword>
<dbReference type="EMBL" id="ASWO01000005">
    <property type="protein sequence ID" value="EOT83663.1"/>
    <property type="molecule type" value="Genomic_DNA"/>
</dbReference>
<dbReference type="CDD" id="cd05398">
    <property type="entry name" value="NT_ClassII-CCAase"/>
    <property type="match status" value="1"/>
</dbReference>
<dbReference type="InterPro" id="IPR050264">
    <property type="entry name" value="Bact_CCA-adding_enz_type3_sf"/>
</dbReference>
<evidence type="ECO:0000256" key="4">
    <source>
        <dbReference type="ARBA" id="ARBA00022695"/>
    </source>
</evidence>
<evidence type="ECO:0000256" key="6">
    <source>
        <dbReference type="ARBA" id="ARBA00022741"/>
    </source>
</evidence>
<dbReference type="NCBIfam" id="NF009814">
    <property type="entry name" value="PRK13299.1"/>
    <property type="match status" value="1"/>
</dbReference>
<dbReference type="GO" id="GO:0000049">
    <property type="term" value="F:tRNA binding"/>
    <property type="evidence" value="ECO:0007669"/>
    <property type="project" value="UniProtKB-UniRule"/>
</dbReference>
<dbReference type="Pfam" id="PF01743">
    <property type="entry name" value="PolyA_pol"/>
    <property type="match status" value="1"/>
</dbReference>
<evidence type="ECO:0000259" key="13">
    <source>
        <dbReference type="Pfam" id="PF12627"/>
    </source>
</evidence>
<comment type="caution">
    <text evidence="15">The sequence shown here is derived from an EMBL/GenBank/DDBJ whole genome shotgun (WGS) entry which is preliminary data.</text>
</comment>
<feature type="binding site" evidence="11">
    <location>
        <position position="48"/>
    </location>
    <ligand>
        <name>Mg(2+)</name>
        <dbReference type="ChEBI" id="CHEBI:18420"/>
    </ligand>
</feature>
<evidence type="ECO:0000313" key="15">
    <source>
        <dbReference type="EMBL" id="EOT83663.1"/>
    </source>
</evidence>
<feature type="binding site" evidence="11">
    <location>
        <position position="117"/>
    </location>
    <ligand>
        <name>CTP</name>
        <dbReference type="ChEBI" id="CHEBI:37563"/>
    </ligand>
</feature>
<comment type="catalytic activity">
    <reaction evidence="11">
        <text>a tRNA with a 3' CCA end + 2 CTP + ATP = a tRNA with a 3' CCACCA end + 3 diphosphate</text>
        <dbReference type="Rhea" id="RHEA:76235"/>
        <dbReference type="Rhea" id="RHEA-COMP:10468"/>
        <dbReference type="Rhea" id="RHEA-COMP:18655"/>
        <dbReference type="ChEBI" id="CHEBI:30616"/>
        <dbReference type="ChEBI" id="CHEBI:33019"/>
        <dbReference type="ChEBI" id="CHEBI:37563"/>
        <dbReference type="ChEBI" id="CHEBI:83071"/>
        <dbReference type="ChEBI" id="CHEBI:195187"/>
    </reaction>
</comment>
<evidence type="ECO:0000256" key="2">
    <source>
        <dbReference type="ARBA" id="ARBA00022679"/>
    </source>
</evidence>
<feature type="domain" description="CCA-adding enzyme C-terminal" evidence="14">
    <location>
        <begin position="250"/>
        <end position="395"/>
    </location>
</feature>
<feature type="domain" description="tRNA nucleotidyltransferase/poly(A) polymerase RNA and SrmB- binding" evidence="13">
    <location>
        <begin position="175"/>
        <end position="233"/>
    </location>
</feature>
<dbReference type="STRING" id="1140003.OMY_01292"/>
<dbReference type="RefSeq" id="WP_016185743.1">
    <property type="nucleotide sequence ID" value="NZ_ASWO01000005.1"/>
</dbReference>
<dbReference type="OrthoDB" id="9805698at2"/>
<feature type="binding site" evidence="11">
    <location>
        <position position="46"/>
    </location>
    <ligand>
        <name>Mg(2+)</name>
        <dbReference type="ChEBI" id="CHEBI:18420"/>
    </ligand>
</feature>
<feature type="binding site" evidence="11">
    <location>
        <position position="33"/>
    </location>
    <ligand>
        <name>CTP</name>
        <dbReference type="ChEBI" id="CHEBI:37563"/>
    </ligand>
</feature>
<feature type="binding site" evidence="11">
    <location>
        <position position="160"/>
    </location>
    <ligand>
        <name>CTP</name>
        <dbReference type="ChEBI" id="CHEBI:37563"/>
    </ligand>
</feature>
<dbReference type="GO" id="GO:0004810">
    <property type="term" value="F:CCA tRNA nucleotidyltransferase activity"/>
    <property type="evidence" value="ECO:0007669"/>
    <property type="project" value="UniProtKB-UniRule"/>
</dbReference>
<feature type="binding site" evidence="11">
    <location>
        <position position="33"/>
    </location>
    <ligand>
        <name>ATP</name>
        <dbReference type="ChEBI" id="CHEBI:30616"/>
    </ligand>
</feature>
<evidence type="ECO:0000256" key="3">
    <source>
        <dbReference type="ARBA" id="ARBA00022694"/>
    </source>
</evidence>
<feature type="domain" description="Poly A polymerase head" evidence="12">
    <location>
        <begin position="28"/>
        <end position="148"/>
    </location>
</feature>
<feature type="binding site" evidence="11">
    <location>
        <position position="166"/>
    </location>
    <ligand>
        <name>ATP</name>
        <dbReference type="ChEBI" id="CHEBI:30616"/>
    </ligand>
</feature>
<gene>
    <name evidence="11" type="primary">cca</name>
    <name evidence="15" type="ORF">I573_01388</name>
</gene>
<organism evidence="15 16">
    <name type="scientific">Enterococcus sulfureus ATCC 49903</name>
    <dbReference type="NCBI Taxonomy" id="1140003"/>
    <lineage>
        <taxon>Bacteria</taxon>
        <taxon>Bacillati</taxon>
        <taxon>Bacillota</taxon>
        <taxon>Bacilli</taxon>
        <taxon>Lactobacillales</taxon>
        <taxon>Enterococcaceae</taxon>
        <taxon>Enterococcus</taxon>
    </lineage>
</organism>
<name>S0KQX2_9ENTE</name>
<proteinExistence type="inferred from homology"/>
<dbReference type="Pfam" id="PF12627">
    <property type="entry name" value="PolyA_pol_RNAbd"/>
    <property type="match status" value="1"/>
</dbReference>
<comment type="catalytic activity">
    <reaction evidence="11">
        <text>a tRNA precursor + 2 CTP + ATP = a tRNA with a 3' CCA end + 3 diphosphate</text>
        <dbReference type="Rhea" id="RHEA:14433"/>
        <dbReference type="Rhea" id="RHEA-COMP:10465"/>
        <dbReference type="Rhea" id="RHEA-COMP:10468"/>
        <dbReference type="ChEBI" id="CHEBI:30616"/>
        <dbReference type="ChEBI" id="CHEBI:33019"/>
        <dbReference type="ChEBI" id="CHEBI:37563"/>
        <dbReference type="ChEBI" id="CHEBI:74896"/>
        <dbReference type="ChEBI" id="CHEBI:83071"/>
        <dbReference type="EC" id="2.7.7.72"/>
    </reaction>
</comment>
<keyword evidence="5 11" id="KW-0479">Metal-binding</keyword>
<dbReference type="EC" id="2.7.7.72" evidence="11"/>
<feature type="binding site" evidence="11">
    <location>
        <position position="163"/>
    </location>
    <ligand>
        <name>ATP</name>
        <dbReference type="ChEBI" id="CHEBI:30616"/>
    </ligand>
</feature>
<sequence>MSHSITLPHEFIEASPVIQLIEQAGYEAYFVGGSVRDLVLDQPIHDVDIATSAFPAEIKALFKRTIDVGIEHGTVLVLSGEQQYEITTFRTESTYQDFRRPEKVEFVRSLAEDLKRRDFTINALALKLDGQMIDLFHGLQDLNKRIIRAVGDPQERFHEDALRMMRGLRFVSQLNFDMEEQTLLAIQENSHLLSKISVERIAIEFEKLMLGCNRKQALELFLQTKAYQFCPQFQEHKQELIQLANLPYHKVNDTIEVWSLVVYTLAIKPENVSSFLKAWKASNQVIKLVQSILFGMTIRQTRQLSTYELYQLGSESIAYIERLVCFFDQEADPTAQVRYHALPIHSLKELAVNGRDLMTHFHKDSGPWLKESLQKLERAVVEGQVSNEQQKLFDYLEVSGLY</sequence>
<dbReference type="InterPro" id="IPR002646">
    <property type="entry name" value="PolA_pol_head_dom"/>
</dbReference>
<feature type="binding site" evidence="11">
    <location>
        <position position="163"/>
    </location>
    <ligand>
        <name>CTP</name>
        <dbReference type="ChEBI" id="CHEBI:37563"/>
    </ligand>
</feature>
<dbReference type="InterPro" id="IPR032828">
    <property type="entry name" value="PolyA_RNA-bd"/>
</dbReference>
<dbReference type="HAMAP" id="MF_01263">
    <property type="entry name" value="CCA_bact_type3"/>
    <property type="match status" value="1"/>
</dbReference>
<comment type="subunit">
    <text evidence="11">Homodimer.</text>
</comment>
<dbReference type="PANTHER" id="PTHR46173:SF1">
    <property type="entry name" value="CCA TRNA NUCLEOTIDYLTRANSFERASE 1, MITOCHONDRIAL"/>
    <property type="match status" value="1"/>
</dbReference>
<evidence type="ECO:0000256" key="9">
    <source>
        <dbReference type="ARBA" id="ARBA00022842"/>
    </source>
</evidence>
<dbReference type="InterPro" id="IPR032810">
    <property type="entry name" value="CCA-adding_enz_C"/>
</dbReference>
<feature type="binding site" evidence="11">
    <location>
        <position position="36"/>
    </location>
    <ligand>
        <name>CTP</name>
        <dbReference type="ChEBI" id="CHEBI:37563"/>
    </ligand>
</feature>
<dbReference type="InterPro" id="IPR043519">
    <property type="entry name" value="NT_sf"/>
</dbReference>
<evidence type="ECO:0000256" key="7">
    <source>
        <dbReference type="ARBA" id="ARBA00022800"/>
    </source>
</evidence>
<comment type="function">
    <text evidence="11">Catalyzes the addition and repair of the essential 3'-terminal CCA sequence in tRNAs without using a nucleic acid template. Adds these three nucleotides in the order of C, C, and A to the tRNA nucleotide-73, using CTP and ATP as substrates and producing inorganic pyrophosphate. tRNA 3'-terminal CCA addition is required both for tRNA processing and repair. Also involved in tRNA surveillance by mediating tandem CCA addition to generate a CCACCA at the 3' terminus of unstable tRNAs. While stable tRNAs receive only 3'-terminal CCA, unstable tRNAs are marked with CCACCA and rapidly degraded.</text>
</comment>
<evidence type="ECO:0000256" key="1">
    <source>
        <dbReference type="ARBA" id="ARBA00001946"/>
    </source>
</evidence>
<protein>
    <recommendedName>
        <fullName evidence="11">CCA-adding enzyme</fullName>
        <ecNumber evidence="11">2.7.7.72</ecNumber>
    </recommendedName>
    <alternativeName>
        <fullName evidence="11">CCA tRNA nucleotidyltransferase</fullName>
    </alternativeName>
    <alternativeName>
        <fullName evidence="11">tRNA CCA-pyrophosphorylase</fullName>
    </alternativeName>
    <alternativeName>
        <fullName evidence="11">tRNA adenylyl-/cytidylyl- transferase</fullName>
    </alternativeName>
    <alternativeName>
        <fullName evidence="11">tRNA nucleotidyltransferase</fullName>
    </alternativeName>
    <alternativeName>
        <fullName evidence="11">tRNA-NT</fullName>
    </alternativeName>
</protein>
<reference evidence="15 16" key="1">
    <citation type="submission" date="2013-03" db="EMBL/GenBank/DDBJ databases">
        <title>The Genome Sequence of Enterococcus sulfureus ATCC_49903 (PacBio/Illumina hybrid assembly).</title>
        <authorList>
            <consortium name="The Broad Institute Genomics Platform"/>
            <consortium name="The Broad Institute Genome Sequencing Center for Infectious Disease"/>
            <person name="Earl A."/>
            <person name="Russ C."/>
            <person name="Gilmore M."/>
            <person name="Surin D."/>
            <person name="Walker B."/>
            <person name="Young S."/>
            <person name="Zeng Q."/>
            <person name="Gargeya S."/>
            <person name="Fitzgerald M."/>
            <person name="Haas B."/>
            <person name="Abouelleil A."/>
            <person name="Allen A.W."/>
            <person name="Alvarado L."/>
            <person name="Arachchi H.M."/>
            <person name="Berlin A.M."/>
            <person name="Chapman S.B."/>
            <person name="Gainer-Dewar J."/>
            <person name="Goldberg J."/>
            <person name="Griggs A."/>
            <person name="Gujja S."/>
            <person name="Hansen M."/>
            <person name="Howarth C."/>
            <person name="Imamovic A."/>
            <person name="Ireland A."/>
            <person name="Larimer J."/>
            <person name="McCowan C."/>
            <person name="Murphy C."/>
            <person name="Pearson M."/>
            <person name="Poon T.W."/>
            <person name="Priest M."/>
            <person name="Roberts A."/>
            <person name="Saif S."/>
            <person name="Shea T."/>
            <person name="Sisk P."/>
            <person name="Sykes S."/>
            <person name="Wortman J."/>
            <person name="Nusbaum C."/>
            <person name="Birren B."/>
        </authorList>
    </citation>
    <scope>NUCLEOTIDE SEQUENCE [LARGE SCALE GENOMIC DNA]</scope>
    <source>
        <strain evidence="15 16">ATCC 49903</strain>
    </source>
</reference>
<accession>S0KQX2</accession>
<keyword evidence="2 11" id="KW-0808">Transferase</keyword>
<feature type="binding site" evidence="11">
    <location>
        <position position="160"/>
    </location>
    <ligand>
        <name>ATP</name>
        <dbReference type="ChEBI" id="CHEBI:30616"/>
    </ligand>
</feature>
<dbReference type="eggNOG" id="COG0617">
    <property type="taxonomic scope" value="Bacteria"/>
</dbReference>
<dbReference type="Gene3D" id="1.10.246.80">
    <property type="match status" value="1"/>
</dbReference>
<dbReference type="GO" id="GO:0042245">
    <property type="term" value="P:RNA repair"/>
    <property type="evidence" value="ECO:0007669"/>
    <property type="project" value="UniProtKB-KW"/>
</dbReference>
<dbReference type="AlphaFoldDB" id="S0KQX2"/>
<dbReference type="SUPFAM" id="SSF81301">
    <property type="entry name" value="Nucleotidyltransferase"/>
    <property type="match status" value="1"/>
</dbReference>
<feature type="binding site" evidence="11">
    <location>
        <position position="36"/>
    </location>
    <ligand>
        <name>ATP</name>
        <dbReference type="ChEBI" id="CHEBI:30616"/>
    </ligand>
</feature>
<evidence type="ECO:0000256" key="5">
    <source>
        <dbReference type="ARBA" id="ARBA00022723"/>
    </source>
</evidence>
<evidence type="ECO:0000256" key="8">
    <source>
        <dbReference type="ARBA" id="ARBA00022840"/>
    </source>
</evidence>
<dbReference type="GO" id="GO:0005524">
    <property type="term" value="F:ATP binding"/>
    <property type="evidence" value="ECO:0007669"/>
    <property type="project" value="UniProtKB-UniRule"/>
</dbReference>
<dbReference type="Proteomes" id="UP000015961">
    <property type="component" value="Unassembled WGS sequence"/>
</dbReference>
<dbReference type="InterPro" id="IPR023068">
    <property type="entry name" value="CCA-adding_enz_firmicutes"/>
</dbReference>
<dbReference type="Gene3D" id="1.10.110.30">
    <property type="match status" value="1"/>
</dbReference>
<evidence type="ECO:0000259" key="12">
    <source>
        <dbReference type="Pfam" id="PF01743"/>
    </source>
</evidence>
<comment type="similarity">
    <text evidence="11">Belongs to the tRNA nucleotidyltransferase/poly(A) polymerase family. Bacterial CCA-adding enzyme type 3 subfamily.</text>
</comment>
<comment type="miscellaneous">
    <text evidence="11">A single active site specifically recognizes both ATP and CTP and is responsible for their addition.</text>
</comment>
<dbReference type="PATRIC" id="fig|1140003.3.peg.1248"/>
<keyword evidence="16" id="KW-1185">Reference proteome</keyword>
<dbReference type="SUPFAM" id="SSF81891">
    <property type="entry name" value="Poly A polymerase C-terminal region-like"/>
    <property type="match status" value="1"/>
</dbReference>
<evidence type="ECO:0000313" key="16">
    <source>
        <dbReference type="Proteomes" id="UP000015961"/>
    </source>
</evidence>
<evidence type="ECO:0000256" key="10">
    <source>
        <dbReference type="ARBA" id="ARBA00022884"/>
    </source>
</evidence>
<keyword evidence="4 11" id="KW-0548">Nucleotidyltransferase</keyword>
<evidence type="ECO:0000259" key="14">
    <source>
        <dbReference type="Pfam" id="PF13735"/>
    </source>
</evidence>
<keyword evidence="9 11" id="KW-0460">Magnesium</keyword>
<feature type="binding site" evidence="11">
    <location>
        <position position="169"/>
    </location>
    <ligand>
        <name>CTP</name>
        <dbReference type="ChEBI" id="CHEBI:37563"/>
    </ligand>
</feature>
<keyword evidence="7 11" id="KW-0692">RNA repair</keyword>
<dbReference type="GO" id="GO:0160016">
    <property type="term" value="F:CCACCA tRNA nucleotidyltransferase activity"/>
    <property type="evidence" value="ECO:0007669"/>
    <property type="project" value="RHEA"/>
</dbReference>
<feature type="binding site" evidence="11">
    <location>
        <position position="117"/>
    </location>
    <ligand>
        <name>ATP</name>
        <dbReference type="ChEBI" id="CHEBI:30616"/>
    </ligand>
</feature>
<keyword evidence="10 11" id="KW-0694">RNA-binding</keyword>
<feature type="binding site" evidence="11">
    <location>
        <position position="166"/>
    </location>
    <ligand>
        <name>CTP</name>
        <dbReference type="ChEBI" id="CHEBI:37563"/>
    </ligand>
</feature>
<dbReference type="Gene3D" id="3.30.460.10">
    <property type="entry name" value="Beta Polymerase, domain 2"/>
    <property type="match status" value="1"/>
</dbReference>
<keyword evidence="3 11" id="KW-0819">tRNA processing</keyword>
<feature type="binding site" evidence="11">
    <location>
        <position position="169"/>
    </location>
    <ligand>
        <name>ATP</name>
        <dbReference type="ChEBI" id="CHEBI:30616"/>
    </ligand>
</feature>
<evidence type="ECO:0000256" key="11">
    <source>
        <dbReference type="HAMAP-Rule" id="MF_01263"/>
    </source>
</evidence>
<dbReference type="Gene3D" id="1.20.58.560">
    <property type="match status" value="1"/>
</dbReference>
<dbReference type="GO" id="GO:0001680">
    <property type="term" value="P:tRNA 3'-terminal CCA addition"/>
    <property type="evidence" value="ECO:0007669"/>
    <property type="project" value="UniProtKB-UniRule"/>
</dbReference>
<keyword evidence="8 11" id="KW-0067">ATP-binding</keyword>
<comment type="cofactor">
    <cofactor evidence="1 11">
        <name>Mg(2+)</name>
        <dbReference type="ChEBI" id="CHEBI:18420"/>
    </cofactor>
</comment>
<dbReference type="PANTHER" id="PTHR46173">
    <property type="entry name" value="CCA TRNA NUCLEOTIDYLTRANSFERASE 1, MITOCHONDRIAL"/>
    <property type="match status" value="1"/>
</dbReference>
<dbReference type="GO" id="GO:0000287">
    <property type="term" value="F:magnesium ion binding"/>
    <property type="evidence" value="ECO:0007669"/>
    <property type="project" value="UniProtKB-UniRule"/>
</dbReference>
<dbReference type="Pfam" id="PF13735">
    <property type="entry name" value="tRNA_NucTran2_2"/>
    <property type="match status" value="1"/>
</dbReference>